<comment type="caution">
    <text evidence="1">The sequence shown here is derived from an EMBL/GenBank/DDBJ whole genome shotgun (WGS) entry which is preliminary data.</text>
</comment>
<dbReference type="EMBL" id="CASHTH010004303">
    <property type="protein sequence ID" value="CAI8055786.1"/>
    <property type="molecule type" value="Genomic_DNA"/>
</dbReference>
<reference evidence="1" key="1">
    <citation type="submission" date="2023-03" db="EMBL/GenBank/DDBJ databases">
        <authorList>
            <person name="Steffen K."/>
            <person name="Cardenas P."/>
        </authorList>
    </citation>
    <scope>NUCLEOTIDE SEQUENCE</scope>
</reference>
<sequence length="69" mass="8078">MLLITVILSHRRRSLRQCPVWNLEASPLPGYRRKVSTYQHRRNRGLHPVSAWENSPPRCFLQRAATNQG</sequence>
<protein>
    <submittedName>
        <fullName evidence="1">Uncharacterized protein</fullName>
    </submittedName>
</protein>
<gene>
    <name evidence="1" type="ORF">GBAR_LOCUS30422</name>
</gene>
<name>A0AA35TY30_GEOBA</name>
<proteinExistence type="predicted"/>
<evidence type="ECO:0000313" key="2">
    <source>
        <dbReference type="Proteomes" id="UP001174909"/>
    </source>
</evidence>
<accession>A0AA35TY30</accession>
<evidence type="ECO:0000313" key="1">
    <source>
        <dbReference type="EMBL" id="CAI8055786.1"/>
    </source>
</evidence>
<dbReference type="AlphaFoldDB" id="A0AA35TY30"/>
<dbReference type="Proteomes" id="UP001174909">
    <property type="component" value="Unassembled WGS sequence"/>
</dbReference>
<organism evidence="1 2">
    <name type="scientific">Geodia barretti</name>
    <name type="common">Barrett's horny sponge</name>
    <dbReference type="NCBI Taxonomy" id="519541"/>
    <lineage>
        <taxon>Eukaryota</taxon>
        <taxon>Metazoa</taxon>
        <taxon>Porifera</taxon>
        <taxon>Demospongiae</taxon>
        <taxon>Heteroscleromorpha</taxon>
        <taxon>Tetractinellida</taxon>
        <taxon>Astrophorina</taxon>
        <taxon>Geodiidae</taxon>
        <taxon>Geodia</taxon>
    </lineage>
</organism>
<keyword evidence="2" id="KW-1185">Reference proteome</keyword>